<evidence type="ECO:0008006" key="3">
    <source>
        <dbReference type="Google" id="ProtNLM"/>
    </source>
</evidence>
<sequence length="318" mass="35918">MEIIERYQPEFVLRHAARSEACSCPACSRASEGWPQANVKLTTQLRESLDPGCESVARELLFNPQAFELQISQAEVQGTVELTAWDEMLNQQCINLAVHPALSLEVSLYAIGVLLSKAQQYLVDDKRDPALLMSMGEQLAQLAEHGVLEEQLTMLPVIKEHRLAALKEMGVMRLNLNLPMADKMSMMLKLSELNIMQPNRLSERFQELQQNLAKCQVLTEQPHILRNVLIYRLYQNVFPGIKCENYGLAFQALTRQFFQLKMLFAVWSADRQMLSDGEIVTLFSAWFGWDGNCPQAEAAAVSSDFSLLVGLSLLIDRP</sequence>
<dbReference type="Proteomes" id="UP000029481">
    <property type="component" value="Chromosome"/>
</dbReference>
<accession>A0A089RCR8</accession>
<dbReference type="RefSeq" id="WP_038474872.1">
    <property type="nucleotide sequence ID" value="NZ_CP009451.1"/>
</dbReference>
<evidence type="ECO:0000313" key="2">
    <source>
        <dbReference type="Proteomes" id="UP000029481"/>
    </source>
</evidence>
<keyword evidence="2" id="KW-1185">Reference proteome</keyword>
<reference evidence="1 2" key="1">
    <citation type="submission" date="2014-09" db="EMBL/GenBank/DDBJ databases">
        <title>Cedecea neteri SSMD04 Genome Sequencing.</title>
        <authorList>
            <person name="Tan J.-Y."/>
        </authorList>
    </citation>
    <scope>NUCLEOTIDE SEQUENCE [LARGE SCALE GENOMIC DNA]</scope>
    <source>
        <strain evidence="1 2">SSMD04</strain>
    </source>
</reference>
<dbReference type="AlphaFoldDB" id="A0A089RCR8"/>
<protein>
    <recommendedName>
        <fullName evidence="3">Lysine-N-methylase</fullName>
    </recommendedName>
</protein>
<dbReference type="OrthoDB" id="86584at2"/>
<dbReference type="EMBL" id="CP009451">
    <property type="protein sequence ID" value="AIR04350.1"/>
    <property type="molecule type" value="Genomic_DNA"/>
</dbReference>
<proteinExistence type="predicted"/>
<gene>
    <name evidence="1" type="ORF">JT31_06930</name>
</gene>
<dbReference type="KEGG" id="cnt:JT31_06930"/>
<name>A0A089RCR8_9ENTR</name>
<organism evidence="1 2">
    <name type="scientific">Cedecea neteri</name>
    <dbReference type="NCBI Taxonomy" id="158822"/>
    <lineage>
        <taxon>Bacteria</taxon>
        <taxon>Pseudomonadati</taxon>
        <taxon>Pseudomonadota</taxon>
        <taxon>Gammaproteobacteria</taxon>
        <taxon>Enterobacterales</taxon>
        <taxon>Enterobacteriaceae</taxon>
        <taxon>Cedecea</taxon>
    </lineage>
</organism>
<evidence type="ECO:0000313" key="1">
    <source>
        <dbReference type="EMBL" id="AIR04350.1"/>
    </source>
</evidence>